<dbReference type="EMBL" id="NIDF01000543">
    <property type="protein sequence ID" value="TYJ51074.1"/>
    <property type="molecule type" value="Genomic_DNA"/>
</dbReference>
<proteinExistence type="predicted"/>
<organism evidence="1 2">
    <name type="scientific">Cryptococcus floricola</name>
    <dbReference type="NCBI Taxonomy" id="2591691"/>
    <lineage>
        <taxon>Eukaryota</taxon>
        <taxon>Fungi</taxon>
        <taxon>Dikarya</taxon>
        <taxon>Basidiomycota</taxon>
        <taxon>Agaricomycotina</taxon>
        <taxon>Tremellomycetes</taxon>
        <taxon>Tremellales</taxon>
        <taxon>Cryptococcaceae</taxon>
        <taxon>Cryptococcus</taxon>
    </lineage>
</organism>
<comment type="caution">
    <text evidence="1">The sequence shown here is derived from an EMBL/GenBank/DDBJ whole genome shotgun (WGS) entry which is preliminary data.</text>
</comment>
<feature type="non-terminal residue" evidence="1">
    <location>
        <position position="1"/>
    </location>
</feature>
<keyword evidence="2" id="KW-1185">Reference proteome</keyword>
<evidence type="ECO:0000313" key="2">
    <source>
        <dbReference type="Proteomes" id="UP000322245"/>
    </source>
</evidence>
<dbReference type="AlphaFoldDB" id="A0A5D3AJ88"/>
<dbReference type="Proteomes" id="UP000322245">
    <property type="component" value="Unassembled WGS sequence"/>
</dbReference>
<gene>
    <name evidence="1" type="ORF">B9479_008376</name>
</gene>
<evidence type="ECO:0000313" key="1">
    <source>
        <dbReference type="EMBL" id="TYJ51074.1"/>
    </source>
</evidence>
<reference evidence="1 2" key="1">
    <citation type="submission" date="2017-05" db="EMBL/GenBank/DDBJ databases">
        <title>The Genome Sequence of Tsuchiyaea wingfieldii DSM 27421.</title>
        <authorList>
            <person name="Cuomo C."/>
            <person name="Passer A."/>
            <person name="Billmyre B."/>
            <person name="Heitman J."/>
        </authorList>
    </citation>
    <scope>NUCLEOTIDE SEQUENCE [LARGE SCALE GENOMIC DNA]</scope>
    <source>
        <strain evidence="1 2">DSM 27421</strain>
    </source>
</reference>
<accession>A0A5D3AJ88</accession>
<protein>
    <submittedName>
        <fullName evidence="1">Uncharacterized protein</fullName>
    </submittedName>
</protein>
<name>A0A5D3AJ88_9TREE</name>
<sequence>NGFIYYDGEFRMYGLRSGFQDGQQQGDRTKWTIRAIRDQRGDDAGRIFFSDSTDIAERLEEFRKSSVLVKPSTEPIEGVLVRDFGADKSTTSFEESATTSLDIRSLFDRRDSGQVVKGQSNSGVTRWDIEEGFDHKELGFEGEHAFAVGKPKEASKGKRLSSQVLGEDPEDGYVEALAAAAQLLDAVPESAKGDCKFSYYTPSGYEATTGRRLDSMPSEAEWLVSLAKRRGGFAGQ</sequence>